<accession>A0A9P5T743</accession>
<comment type="caution">
    <text evidence="1">The sequence shown here is derived from an EMBL/GenBank/DDBJ whole genome shotgun (WGS) entry which is preliminary data.</text>
</comment>
<keyword evidence="2" id="KW-1185">Reference proteome</keyword>
<organism evidence="1 2">
    <name type="scientific">Russula ochroleuca</name>
    <dbReference type="NCBI Taxonomy" id="152965"/>
    <lineage>
        <taxon>Eukaryota</taxon>
        <taxon>Fungi</taxon>
        <taxon>Dikarya</taxon>
        <taxon>Basidiomycota</taxon>
        <taxon>Agaricomycotina</taxon>
        <taxon>Agaricomycetes</taxon>
        <taxon>Russulales</taxon>
        <taxon>Russulaceae</taxon>
        <taxon>Russula</taxon>
    </lineage>
</organism>
<name>A0A9P5T743_9AGAM</name>
<reference evidence="1" key="2">
    <citation type="journal article" date="2020" name="Nat. Commun.">
        <title>Large-scale genome sequencing of mycorrhizal fungi provides insights into the early evolution of symbiotic traits.</title>
        <authorList>
            <person name="Miyauchi S."/>
            <person name="Kiss E."/>
            <person name="Kuo A."/>
            <person name="Drula E."/>
            <person name="Kohler A."/>
            <person name="Sanchez-Garcia M."/>
            <person name="Morin E."/>
            <person name="Andreopoulos B."/>
            <person name="Barry K.W."/>
            <person name="Bonito G."/>
            <person name="Buee M."/>
            <person name="Carver A."/>
            <person name="Chen C."/>
            <person name="Cichocki N."/>
            <person name="Clum A."/>
            <person name="Culley D."/>
            <person name="Crous P.W."/>
            <person name="Fauchery L."/>
            <person name="Girlanda M."/>
            <person name="Hayes R.D."/>
            <person name="Keri Z."/>
            <person name="LaButti K."/>
            <person name="Lipzen A."/>
            <person name="Lombard V."/>
            <person name="Magnuson J."/>
            <person name="Maillard F."/>
            <person name="Murat C."/>
            <person name="Nolan M."/>
            <person name="Ohm R.A."/>
            <person name="Pangilinan J."/>
            <person name="Pereira M.F."/>
            <person name="Perotto S."/>
            <person name="Peter M."/>
            <person name="Pfister S."/>
            <person name="Riley R."/>
            <person name="Sitrit Y."/>
            <person name="Stielow J.B."/>
            <person name="Szollosi G."/>
            <person name="Zifcakova L."/>
            <person name="Stursova M."/>
            <person name="Spatafora J.W."/>
            <person name="Tedersoo L."/>
            <person name="Vaario L.M."/>
            <person name="Yamada A."/>
            <person name="Yan M."/>
            <person name="Wang P."/>
            <person name="Xu J."/>
            <person name="Bruns T."/>
            <person name="Baldrian P."/>
            <person name="Vilgalys R."/>
            <person name="Dunand C."/>
            <person name="Henrissat B."/>
            <person name="Grigoriev I.V."/>
            <person name="Hibbett D."/>
            <person name="Nagy L.G."/>
            <person name="Martin F.M."/>
        </authorList>
    </citation>
    <scope>NUCLEOTIDE SEQUENCE</scope>
    <source>
        <strain evidence="1">Prilba</strain>
    </source>
</reference>
<reference evidence="1" key="1">
    <citation type="submission" date="2019-10" db="EMBL/GenBank/DDBJ databases">
        <authorList>
            <consortium name="DOE Joint Genome Institute"/>
            <person name="Kuo A."/>
            <person name="Miyauchi S."/>
            <person name="Kiss E."/>
            <person name="Drula E."/>
            <person name="Kohler A."/>
            <person name="Sanchez-Garcia M."/>
            <person name="Andreopoulos B."/>
            <person name="Barry K.W."/>
            <person name="Bonito G."/>
            <person name="Buee M."/>
            <person name="Carver A."/>
            <person name="Chen C."/>
            <person name="Cichocki N."/>
            <person name="Clum A."/>
            <person name="Culley D."/>
            <person name="Crous P.W."/>
            <person name="Fauchery L."/>
            <person name="Girlanda M."/>
            <person name="Hayes R."/>
            <person name="Keri Z."/>
            <person name="LaButti K."/>
            <person name="Lipzen A."/>
            <person name="Lombard V."/>
            <person name="Magnuson J."/>
            <person name="Maillard F."/>
            <person name="Morin E."/>
            <person name="Murat C."/>
            <person name="Nolan M."/>
            <person name="Ohm R."/>
            <person name="Pangilinan J."/>
            <person name="Pereira M."/>
            <person name="Perotto S."/>
            <person name="Peter M."/>
            <person name="Riley R."/>
            <person name="Sitrit Y."/>
            <person name="Stielow B."/>
            <person name="Szollosi G."/>
            <person name="Zifcakova L."/>
            <person name="Stursova M."/>
            <person name="Spatafora J.W."/>
            <person name="Tedersoo L."/>
            <person name="Vaario L.-M."/>
            <person name="Yamada A."/>
            <person name="Yan M."/>
            <person name="Wang P."/>
            <person name="Xu J."/>
            <person name="Bruns T."/>
            <person name="Baldrian P."/>
            <person name="Vilgalys R."/>
            <person name="Henrissat B."/>
            <person name="Grigoriev I.V."/>
            <person name="Hibbett D."/>
            <person name="Nagy L.G."/>
            <person name="Martin F.M."/>
        </authorList>
    </citation>
    <scope>NUCLEOTIDE SEQUENCE</scope>
    <source>
        <strain evidence="1">Prilba</strain>
    </source>
</reference>
<protein>
    <submittedName>
        <fullName evidence="1">Uncharacterized protein</fullName>
    </submittedName>
</protein>
<proteinExistence type="predicted"/>
<evidence type="ECO:0000313" key="2">
    <source>
        <dbReference type="Proteomes" id="UP000759537"/>
    </source>
</evidence>
<dbReference type="EMBL" id="WHVB01000011">
    <property type="protein sequence ID" value="KAF8478531.1"/>
    <property type="molecule type" value="Genomic_DNA"/>
</dbReference>
<evidence type="ECO:0000313" key="1">
    <source>
        <dbReference type="EMBL" id="KAF8478531.1"/>
    </source>
</evidence>
<dbReference type="Proteomes" id="UP000759537">
    <property type="component" value="Unassembled WGS sequence"/>
</dbReference>
<gene>
    <name evidence="1" type="ORF">DFH94DRAFT_845718</name>
</gene>
<sequence length="222" mass="24502">MSAKTQNKPSVFNTDKGFTVTNNTSQNVYLQTSSSTFEKIESGKTSTAQKAYGDYPLCNNDDTSASVYLTVKVNEDDGSVKVESGTLSADIAVTSNFKAKFMSSSIPCLKKDGYCIGRSRVYVQKGLVNGIWFSILNQRFPTDAVAWSSSPEVRTSTGEFIDLFITRNTYNPFVAHPTIIFEGKGDGASTWDRTLSQLQGYAEIYVMLLNSIGSRMFGQMWK</sequence>
<dbReference type="AlphaFoldDB" id="A0A9P5T743"/>